<dbReference type="EMBL" id="VTER01000002">
    <property type="protein sequence ID" value="TYS51010.1"/>
    <property type="molecule type" value="Genomic_DNA"/>
</dbReference>
<dbReference type="Pfam" id="PF11181">
    <property type="entry name" value="YflT"/>
    <property type="match status" value="1"/>
</dbReference>
<evidence type="ECO:0000259" key="2">
    <source>
        <dbReference type="Pfam" id="PF11181"/>
    </source>
</evidence>
<evidence type="ECO:0000313" key="3">
    <source>
        <dbReference type="EMBL" id="TYS51010.1"/>
    </source>
</evidence>
<evidence type="ECO:0000256" key="1">
    <source>
        <dbReference type="SAM" id="MobiDB-lite"/>
    </source>
</evidence>
<dbReference type="PANTHER" id="PTHR36109">
    <property type="entry name" value="MEMBRANE PROTEIN-RELATED"/>
    <property type="match status" value="1"/>
</dbReference>
<feature type="region of interest" description="Disordered" evidence="1">
    <location>
        <begin position="153"/>
        <end position="172"/>
    </location>
</feature>
<reference evidence="3 4" key="1">
    <citation type="submission" date="2019-08" db="EMBL/GenBank/DDBJ databases">
        <title>Bacillus genomes from the desert of Cuatro Cienegas, Coahuila.</title>
        <authorList>
            <person name="Olmedo-Alvarez G."/>
        </authorList>
    </citation>
    <scope>NUCLEOTIDE SEQUENCE [LARGE SCALE GENOMIC DNA]</scope>
    <source>
        <strain evidence="3 4">CH446_14T</strain>
    </source>
</reference>
<evidence type="ECO:0000313" key="4">
    <source>
        <dbReference type="Proteomes" id="UP000322139"/>
    </source>
</evidence>
<sequence>MAEEQKHIVGVYDTQSEAIEAVEELRAQGYDTKDISVVGKNDDDVEAVTEQTGTKAEEGLAAGAAAGGTLGGLAGLLAGAGALAIPGIGPVLAAGPLAGALTGAAAGAGLGGLTGALVGMGIPEDDAEHYSGQIKEGKILVFVDDRSDKLREQKMNPGEAGMPDNEPVMPVDNVYVPPQGTRSPVSDDPEVVKDRMKADNNKMY</sequence>
<dbReference type="Proteomes" id="UP000322139">
    <property type="component" value="Unassembled WGS sequence"/>
</dbReference>
<dbReference type="InterPro" id="IPR025889">
    <property type="entry name" value="GSP17M-like_dom"/>
</dbReference>
<dbReference type="AlphaFoldDB" id="A0A5D4RJB5"/>
<feature type="compositionally biased region" description="Basic and acidic residues" evidence="1">
    <location>
        <begin position="190"/>
        <end position="204"/>
    </location>
</feature>
<feature type="region of interest" description="Disordered" evidence="1">
    <location>
        <begin position="178"/>
        <end position="204"/>
    </location>
</feature>
<dbReference type="PANTHER" id="PTHR36109:SF2">
    <property type="entry name" value="MEMBRANE PROTEIN"/>
    <property type="match status" value="1"/>
</dbReference>
<gene>
    <name evidence="3" type="ORF">FZD51_02905</name>
</gene>
<feature type="domain" description="General stress protein 17M-like" evidence="2">
    <location>
        <begin position="8"/>
        <end position="77"/>
    </location>
</feature>
<name>A0A5D4RJB5_9BACI</name>
<accession>A0A5D4RJB5</accession>
<protein>
    <recommendedName>
        <fullName evidence="2">General stress protein 17M-like domain-containing protein</fullName>
    </recommendedName>
</protein>
<organism evidence="3 4">
    <name type="scientific">Bacillus infantis</name>
    <dbReference type="NCBI Taxonomy" id="324767"/>
    <lineage>
        <taxon>Bacteria</taxon>
        <taxon>Bacillati</taxon>
        <taxon>Bacillota</taxon>
        <taxon>Bacilli</taxon>
        <taxon>Bacillales</taxon>
        <taxon>Bacillaceae</taxon>
        <taxon>Bacillus</taxon>
    </lineage>
</organism>
<comment type="caution">
    <text evidence="3">The sequence shown here is derived from an EMBL/GenBank/DDBJ whole genome shotgun (WGS) entry which is preliminary data.</text>
</comment>
<dbReference type="InterPro" id="IPR052948">
    <property type="entry name" value="Low_temp-induced_all0457"/>
</dbReference>
<proteinExistence type="predicted"/>
<dbReference type="RefSeq" id="WP_148973400.1">
    <property type="nucleotide sequence ID" value="NZ_JBNILB010000037.1"/>
</dbReference>